<feature type="compositionally biased region" description="Acidic residues" evidence="1">
    <location>
        <begin position="70"/>
        <end position="90"/>
    </location>
</feature>
<evidence type="ECO:0000256" key="1">
    <source>
        <dbReference type="SAM" id="MobiDB-lite"/>
    </source>
</evidence>
<keyword evidence="3" id="KW-1185">Reference proteome</keyword>
<organism evidence="2 3">
    <name type="scientific">Pythium insidiosum</name>
    <name type="common">Pythiosis disease agent</name>
    <dbReference type="NCBI Taxonomy" id="114742"/>
    <lineage>
        <taxon>Eukaryota</taxon>
        <taxon>Sar</taxon>
        <taxon>Stramenopiles</taxon>
        <taxon>Oomycota</taxon>
        <taxon>Peronosporomycetes</taxon>
        <taxon>Pythiales</taxon>
        <taxon>Pythiaceae</taxon>
        <taxon>Pythium</taxon>
    </lineage>
</organism>
<protein>
    <submittedName>
        <fullName evidence="2">Uncharacterized protein</fullName>
    </submittedName>
</protein>
<evidence type="ECO:0000313" key="2">
    <source>
        <dbReference type="EMBL" id="KAJ0389660.1"/>
    </source>
</evidence>
<comment type="caution">
    <text evidence="2">The sequence shown here is derived from an EMBL/GenBank/DDBJ whole genome shotgun (WGS) entry which is preliminary data.</text>
</comment>
<gene>
    <name evidence="2" type="ORF">P43SY_011073</name>
</gene>
<dbReference type="AlphaFoldDB" id="A0AAD5LYS0"/>
<feature type="region of interest" description="Disordered" evidence="1">
    <location>
        <begin position="1"/>
        <end position="117"/>
    </location>
</feature>
<reference evidence="2" key="1">
    <citation type="submission" date="2021-12" db="EMBL/GenBank/DDBJ databases">
        <title>Prjna785345.</title>
        <authorList>
            <person name="Rujirawat T."/>
            <person name="Krajaejun T."/>
        </authorList>
    </citation>
    <scope>NUCLEOTIDE SEQUENCE</scope>
    <source>
        <strain evidence="2">Pi057C3</strain>
    </source>
</reference>
<name>A0AAD5LYS0_PYTIN</name>
<proteinExistence type="predicted"/>
<sequence>MTTKEEHGPPLGLAEYMQPGGAETQQPGQLTDKMRMLDGELSVADADGLEDEEFDGKQQQHDSPTNKVEQEEEKEEEEEEEEIEEEEEDDDHVRQSWATEREEHGQDEDDEEHFRSI</sequence>
<dbReference type="EMBL" id="JAKCXM010003354">
    <property type="protein sequence ID" value="KAJ0389660.1"/>
    <property type="molecule type" value="Genomic_DNA"/>
</dbReference>
<feature type="compositionally biased region" description="Basic and acidic residues" evidence="1">
    <location>
        <begin position="91"/>
        <end position="104"/>
    </location>
</feature>
<evidence type="ECO:0000313" key="3">
    <source>
        <dbReference type="Proteomes" id="UP001209570"/>
    </source>
</evidence>
<dbReference type="Proteomes" id="UP001209570">
    <property type="component" value="Unassembled WGS sequence"/>
</dbReference>
<accession>A0AAD5LYS0</accession>